<dbReference type="RefSeq" id="WP_009032368.1">
    <property type="nucleotide sequence ID" value="NZ_ALWO02000023.1"/>
</dbReference>
<comment type="caution">
    <text evidence="2">The sequence shown here is derived from an EMBL/GenBank/DDBJ whole genome shotgun (WGS) entry which is preliminary data.</text>
</comment>
<gene>
    <name evidence="2" type="ORF">A33Q_1037</name>
</gene>
<keyword evidence="3" id="KW-1185">Reference proteome</keyword>
<proteinExistence type="predicted"/>
<dbReference type="eggNOG" id="COG1807">
    <property type="taxonomic scope" value="Bacteria"/>
</dbReference>
<evidence type="ECO:0000256" key="1">
    <source>
        <dbReference type="SAM" id="Phobius"/>
    </source>
</evidence>
<feature type="transmembrane region" description="Helical" evidence="1">
    <location>
        <begin position="12"/>
        <end position="30"/>
    </location>
</feature>
<feature type="transmembrane region" description="Helical" evidence="1">
    <location>
        <begin position="83"/>
        <end position="100"/>
    </location>
</feature>
<keyword evidence="1" id="KW-0812">Transmembrane</keyword>
<organism evidence="2 3">
    <name type="scientific">Indibacter alkaliphilus (strain CCUG 57479 / KCTC 22604 / LW1)</name>
    <dbReference type="NCBI Taxonomy" id="1189612"/>
    <lineage>
        <taxon>Bacteria</taxon>
        <taxon>Pseudomonadati</taxon>
        <taxon>Bacteroidota</taxon>
        <taxon>Cytophagia</taxon>
        <taxon>Cytophagales</taxon>
        <taxon>Cyclobacteriaceae</taxon>
    </lineage>
</organism>
<feature type="transmembrane region" description="Helical" evidence="1">
    <location>
        <begin position="284"/>
        <end position="302"/>
    </location>
</feature>
<feature type="transmembrane region" description="Helical" evidence="1">
    <location>
        <begin position="130"/>
        <end position="147"/>
    </location>
</feature>
<dbReference type="AlphaFoldDB" id="S2E7X4"/>
<name>S2E7X4_INDAL</name>
<dbReference type="STRING" id="1189612.A33Q_1037"/>
<protein>
    <recommendedName>
        <fullName evidence="4">Glycosyltransferase RgtA/B/C/D-like domain-containing protein</fullName>
    </recommendedName>
</protein>
<keyword evidence="1" id="KW-1133">Transmembrane helix</keyword>
<dbReference type="EMBL" id="ALWO02000023">
    <property type="protein sequence ID" value="EOZ98383.1"/>
    <property type="molecule type" value="Genomic_DNA"/>
</dbReference>
<feature type="transmembrane region" description="Helical" evidence="1">
    <location>
        <begin position="340"/>
        <end position="357"/>
    </location>
</feature>
<accession>S2E7X4</accession>
<feature type="transmembrane region" description="Helical" evidence="1">
    <location>
        <begin position="57"/>
        <end position="76"/>
    </location>
</feature>
<evidence type="ECO:0000313" key="2">
    <source>
        <dbReference type="EMBL" id="EOZ98383.1"/>
    </source>
</evidence>
<evidence type="ECO:0000313" key="3">
    <source>
        <dbReference type="Proteomes" id="UP000006073"/>
    </source>
</evidence>
<dbReference type="Proteomes" id="UP000006073">
    <property type="component" value="Unassembled WGS sequence"/>
</dbReference>
<dbReference type="OrthoDB" id="828203at2"/>
<feature type="transmembrane region" description="Helical" evidence="1">
    <location>
        <begin position="153"/>
        <end position="184"/>
    </location>
</feature>
<reference evidence="2 3" key="1">
    <citation type="journal article" date="2013" name="Genome Announc.">
        <title>Draft Genome Sequence of Indibacter alkaliphilus Strain LW1T, Isolated from Lonar Lake, a Haloalkaline Lake in the Buldana District of Maharashtra, India.</title>
        <authorList>
            <person name="Singh A."/>
            <person name="Kumar Jangir P."/>
            <person name="Sharma R."/>
            <person name="Singh A."/>
            <person name="Kumar Pinnaka A."/>
            <person name="Shivaji S."/>
        </authorList>
    </citation>
    <scope>NUCLEOTIDE SEQUENCE [LARGE SCALE GENOMIC DNA]</scope>
    <source>
        <strain evidence="3">CCUG 57479 / KCTC 22604 / LW1</strain>
    </source>
</reference>
<keyword evidence="1" id="KW-0472">Membrane</keyword>
<feature type="transmembrane region" description="Helical" evidence="1">
    <location>
        <begin position="385"/>
        <end position="401"/>
    </location>
</feature>
<feature type="transmembrane region" description="Helical" evidence="1">
    <location>
        <begin position="314"/>
        <end position="333"/>
    </location>
</feature>
<evidence type="ECO:0008006" key="4">
    <source>
        <dbReference type="Google" id="ProtNLM"/>
    </source>
</evidence>
<sequence>MSQNKSWKEVQFITGVLFLIAYWYFGYDGITFSDDVTYLNFGQSFWKGLPYPDDSHFGHRWGAFIFSGFFTFIFGFSDRIGSLASLSFVLTTFILLYHQIKDNNSRFWFTLFFCTQVYFLHFSNKVYPDPILAFWVCLVPLAASFRSKSPISMALVMALSLIIGFSTKEMMVFLLPFPIILFVIDLKNKVNLKFHLYFVSFSIIILGSFFIWYGLVEGNLFARFSSVNEGHYISEFTYADKGALAILQRISYLPILTFIERSYWIWIVLALPGLIKTFLSKKEFYVEMSIATLCLLFGFWFMSSTLEFYNPIYLNPRHLIILVPILSVLIAYGYDSWEKWNFHLAGLLFFGSLVSLFQSDFQMSVYQAVFALIFAAPIKKSFTKLSLSILLLAPVILSIAYQRKNKNYQYFKNTLTYTTERIDNQYVIYTNSFVYFSQNVLLGNSETEAKTVLDIQQLNLKIHLANKEFYLLNYKYFKHAYPEEETYLKKFRLKVDTMGFQQEVVSDDPWIQVIRYYRE</sequence>
<feature type="transmembrane region" description="Helical" evidence="1">
    <location>
        <begin position="196"/>
        <end position="215"/>
    </location>
</feature>